<evidence type="ECO:0000313" key="7">
    <source>
        <dbReference type="EMBL" id="CAL5135217.1"/>
    </source>
</evidence>
<keyword evidence="6" id="KW-0868">Chloride</keyword>
<evidence type="ECO:0000256" key="4">
    <source>
        <dbReference type="ARBA" id="ARBA00023136"/>
    </source>
</evidence>
<protein>
    <recommendedName>
        <fullName evidence="6">Bestrophin homolog</fullName>
    </recommendedName>
</protein>
<gene>
    <name evidence="7" type="ORF">CDAUBV1_LOCUS9393</name>
</gene>
<dbReference type="Proteomes" id="UP001497525">
    <property type="component" value="Unassembled WGS sequence"/>
</dbReference>
<comment type="function">
    <text evidence="6">Forms chloride channels.</text>
</comment>
<feature type="transmembrane region" description="Helical" evidence="6">
    <location>
        <begin position="73"/>
        <end position="95"/>
    </location>
</feature>
<evidence type="ECO:0000256" key="6">
    <source>
        <dbReference type="RuleBase" id="RU363126"/>
    </source>
</evidence>
<dbReference type="InterPro" id="IPR000615">
    <property type="entry name" value="Bestrophin"/>
</dbReference>
<evidence type="ECO:0000256" key="3">
    <source>
        <dbReference type="ARBA" id="ARBA00022989"/>
    </source>
</evidence>
<keyword evidence="6" id="KW-1003">Cell membrane</keyword>
<keyword evidence="2 6" id="KW-0812">Transmembrane</keyword>
<dbReference type="GO" id="GO:0005254">
    <property type="term" value="F:chloride channel activity"/>
    <property type="evidence" value="ECO:0007669"/>
    <property type="project" value="UniProtKB-KW"/>
</dbReference>
<evidence type="ECO:0000256" key="2">
    <source>
        <dbReference type="ARBA" id="ARBA00022692"/>
    </source>
</evidence>
<accession>A0AAV2TII1</accession>
<proteinExistence type="inferred from homology"/>
<evidence type="ECO:0000313" key="8">
    <source>
        <dbReference type="Proteomes" id="UP001497525"/>
    </source>
</evidence>
<sequence length="547" mass="61838">MTVSYSPTVATVHYGALIRILLRWRGSVYKAVWPVFLAFTCAYGITAITYYNIPSNTVQGLYIKKQFVKVCAYFRHLSNALPVSFVLGFFVNMVVKRWWEQFLNLPTPDYTCLLLSAYLKKPSKLKAERDDGEARALMFKRTIGRYLNLSYVLCFSSIVSSLGRRFNSLDDCVLCGLMTRQEKEIYLRFSQGNNYFVIPLAWAIGLIARAQREGMIDHDVQLNALVGEVVAYWRRLHTLVLYDSVNVPLVYNQVVTLVVYLYLGSLVLSRQFENPEDILNACKNSPNVTITQNSSFTAQPLTPSCSLDIMPNIPVFAVVALVCYAGWLRVAEAHVFPFGTDDDDFDVLSLLDRNSIMSHWYVNIQVDNTKLLQSSLQMDSHLFEEKSNHLEPRPSNYATECLMRTGVFDAEGQELPAELNDRVPSLAPRESDERIPELPCPPELRRRESRFFLAGSAARIYGDECIGLRGSANTSTVSSRKDWQRGRLGSVGTFVRRLGSRLSQSYSRPIIVPSTRMVNDVELDSWINSSPVSNVEARASIDSSIPE</sequence>
<reference evidence="7" key="1">
    <citation type="submission" date="2024-06" db="EMBL/GenBank/DDBJ databases">
        <authorList>
            <person name="Liu X."/>
            <person name="Lenzi L."/>
            <person name="Haldenby T S."/>
            <person name="Uol C."/>
        </authorList>
    </citation>
    <scope>NUCLEOTIDE SEQUENCE</scope>
</reference>
<name>A0AAV2TII1_CALDB</name>
<dbReference type="Pfam" id="PF01062">
    <property type="entry name" value="Bestrophin"/>
    <property type="match status" value="1"/>
</dbReference>
<dbReference type="PANTHER" id="PTHR10736">
    <property type="entry name" value="BESTROPHIN"/>
    <property type="match status" value="1"/>
</dbReference>
<keyword evidence="6" id="KW-0406">Ion transport</keyword>
<organism evidence="7 8">
    <name type="scientific">Calicophoron daubneyi</name>
    <name type="common">Rumen fluke</name>
    <name type="synonym">Paramphistomum daubneyi</name>
    <dbReference type="NCBI Taxonomy" id="300641"/>
    <lineage>
        <taxon>Eukaryota</taxon>
        <taxon>Metazoa</taxon>
        <taxon>Spiralia</taxon>
        <taxon>Lophotrochozoa</taxon>
        <taxon>Platyhelminthes</taxon>
        <taxon>Trematoda</taxon>
        <taxon>Digenea</taxon>
        <taxon>Plagiorchiida</taxon>
        <taxon>Pronocephalata</taxon>
        <taxon>Paramphistomoidea</taxon>
        <taxon>Paramphistomidae</taxon>
        <taxon>Calicophoron</taxon>
    </lineage>
</organism>
<dbReference type="GO" id="GO:0005886">
    <property type="term" value="C:plasma membrane"/>
    <property type="evidence" value="ECO:0007669"/>
    <property type="project" value="UniProtKB-SubCell"/>
</dbReference>
<keyword evidence="3 6" id="KW-1133">Transmembrane helix</keyword>
<evidence type="ECO:0000256" key="5">
    <source>
        <dbReference type="ARBA" id="ARBA00034769"/>
    </source>
</evidence>
<keyword evidence="6" id="KW-0813">Transport</keyword>
<keyword evidence="6" id="KW-0407">Ion channel</keyword>
<keyword evidence="6" id="KW-0869">Chloride channel</keyword>
<dbReference type="AlphaFoldDB" id="A0AAV2TII1"/>
<dbReference type="GO" id="GO:0034707">
    <property type="term" value="C:chloride channel complex"/>
    <property type="evidence" value="ECO:0007669"/>
    <property type="project" value="UniProtKB-KW"/>
</dbReference>
<comment type="subcellular location">
    <subcellularLocation>
        <location evidence="6">Cell membrane</location>
        <topology evidence="6">Multi-pass membrane protein</topology>
    </subcellularLocation>
    <subcellularLocation>
        <location evidence="1">Membrane</location>
    </subcellularLocation>
</comment>
<feature type="transmembrane region" description="Helical" evidence="6">
    <location>
        <begin position="31"/>
        <end position="53"/>
    </location>
</feature>
<evidence type="ECO:0000256" key="1">
    <source>
        <dbReference type="ARBA" id="ARBA00004370"/>
    </source>
</evidence>
<dbReference type="EMBL" id="CAXLJL010000256">
    <property type="protein sequence ID" value="CAL5135217.1"/>
    <property type="molecule type" value="Genomic_DNA"/>
</dbReference>
<comment type="similarity">
    <text evidence="5 6">Belongs to the anion channel-forming bestrophin (TC 1.A.46) family. Calcium-sensitive chloride channel subfamily.</text>
</comment>
<keyword evidence="4 6" id="KW-0472">Membrane</keyword>
<dbReference type="PANTHER" id="PTHR10736:SF55">
    <property type="entry name" value="BESTROPHIN-4"/>
    <property type="match status" value="1"/>
</dbReference>
<dbReference type="InterPro" id="IPR021134">
    <property type="entry name" value="Bestrophin-like"/>
</dbReference>
<comment type="caution">
    <text evidence="7">The sequence shown here is derived from an EMBL/GenBank/DDBJ whole genome shotgun (WGS) entry which is preliminary data.</text>
</comment>